<feature type="domain" description="ABC-type glycine betaine transport system substrate-binding" evidence="1">
    <location>
        <begin position="8"/>
        <end position="71"/>
    </location>
</feature>
<evidence type="ECO:0000313" key="3">
    <source>
        <dbReference type="Proteomes" id="UP000602004"/>
    </source>
</evidence>
<evidence type="ECO:0000313" key="2">
    <source>
        <dbReference type="EMBL" id="GGC24526.1"/>
    </source>
</evidence>
<accession>A0ABQ1LGY8</accession>
<dbReference type="InterPro" id="IPR007210">
    <property type="entry name" value="ABC_Gly_betaine_transp_sub-bd"/>
</dbReference>
<dbReference type="Pfam" id="PF04069">
    <property type="entry name" value="OpuAC"/>
    <property type="match status" value="1"/>
</dbReference>
<dbReference type="Proteomes" id="UP000602004">
    <property type="component" value="Unassembled WGS sequence"/>
</dbReference>
<proteinExistence type="predicted"/>
<dbReference type="RefSeq" id="WP_115780128.1">
    <property type="nucleotide sequence ID" value="NZ_BMHL01000001.1"/>
</dbReference>
<dbReference type="SUPFAM" id="SSF53850">
    <property type="entry name" value="Periplasmic binding protein-like II"/>
    <property type="match status" value="1"/>
</dbReference>
<dbReference type="EMBL" id="BMHL01000001">
    <property type="protein sequence ID" value="GGC24526.1"/>
    <property type="molecule type" value="Genomic_DNA"/>
</dbReference>
<protein>
    <recommendedName>
        <fullName evidence="1">ABC-type glycine betaine transport system substrate-binding domain-containing protein</fullName>
    </recommendedName>
</protein>
<reference evidence="3" key="1">
    <citation type="journal article" date="2019" name="Int. J. Syst. Evol. Microbiol.">
        <title>The Global Catalogue of Microorganisms (GCM) 10K type strain sequencing project: providing services to taxonomists for standard genome sequencing and annotation.</title>
        <authorList>
            <consortium name="The Broad Institute Genomics Platform"/>
            <consortium name="The Broad Institute Genome Sequencing Center for Infectious Disease"/>
            <person name="Wu L."/>
            <person name="Ma J."/>
        </authorList>
    </citation>
    <scope>NUCLEOTIDE SEQUENCE [LARGE SCALE GENOMIC DNA]</scope>
    <source>
        <strain evidence="3">CGMCC 1.15103</strain>
    </source>
</reference>
<evidence type="ECO:0000259" key="1">
    <source>
        <dbReference type="Pfam" id="PF04069"/>
    </source>
</evidence>
<keyword evidence="3" id="KW-1185">Reference proteome</keyword>
<dbReference type="Gene3D" id="3.40.190.100">
    <property type="entry name" value="Glycine betaine-binding periplasmic protein, domain 2"/>
    <property type="match status" value="1"/>
</dbReference>
<gene>
    <name evidence="2" type="ORF">GCM10011400_08630</name>
</gene>
<comment type="caution">
    <text evidence="2">The sequence shown here is derived from an EMBL/GenBank/DDBJ whole genome shotgun (WGS) entry which is preliminary data.</text>
</comment>
<name>A0ABQ1LGY8_9BURK</name>
<sequence length="78" mass="8062">MAIYEGDAGLKSCKDLARYYDKLDGKIYGIESGSSANNGLRKLIASNACGLGEFTLVASSDASMLAAVTAFATSFGGR</sequence>
<organism evidence="2 3">
    <name type="scientific">Paraburkholderia caffeinilytica</name>
    <dbReference type="NCBI Taxonomy" id="1761016"/>
    <lineage>
        <taxon>Bacteria</taxon>
        <taxon>Pseudomonadati</taxon>
        <taxon>Pseudomonadota</taxon>
        <taxon>Betaproteobacteria</taxon>
        <taxon>Burkholderiales</taxon>
        <taxon>Burkholderiaceae</taxon>
        <taxon>Paraburkholderia</taxon>
    </lineage>
</organism>